<dbReference type="Gene3D" id="3.10.20.310">
    <property type="entry name" value="membrane protein fhac"/>
    <property type="match status" value="1"/>
</dbReference>
<dbReference type="PROSITE" id="PS51779">
    <property type="entry name" value="POTRA"/>
    <property type="match status" value="1"/>
</dbReference>
<reference evidence="6" key="1">
    <citation type="journal article" date="2019" name="Int. J. Syst. Evol. Microbiol.">
        <title>The Global Catalogue of Microorganisms (GCM) 10K type strain sequencing project: providing services to taxonomists for standard genome sequencing and annotation.</title>
        <authorList>
            <consortium name="The Broad Institute Genomics Platform"/>
            <consortium name="The Broad Institute Genome Sequencing Center for Infectious Disease"/>
            <person name="Wu L."/>
            <person name="Ma J."/>
        </authorList>
    </citation>
    <scope>NUCLEOTIDE SEQUENCE [LARGE SCALE GENOMIC DNA]</scope>
    <source>
        <strain evidence="6">JCM 16545</strain>
    </source>
</reference>
<keyword evidence="2" id="KW-0472">Membrane</keyword>
<sequence>MLRISFLGILLLLCCVVQAASCQVPEVVVHEVNWEGNDITKEQVLLQELTFAPGDTIPAEELEARFEESRKRLFNLRLFHYVSYSYTCQSGQVQVTYKVQERFYLYPFPIFDFADRNFNAWLEKKDWGRIDYGINLIKRNFRGRNEEVRLRVQRGFNKRLELSYRVPYINRKHNLGFEVGASDYRSRTINYNTLRNKQYFLEQEEGLPIKRTAFFGTLIHRQSVQRQELFRLVYGQETIADTVAQVNPEYFTRAETERQYMRFEVAKVINLRNTFAYPLTGSYFEAAIGQTFFLNNTGSPLTIIRAKYVDYLKLSDKYYYSVGAEGQLKLSQNYAYTDNTALGFRSLVRGYELYVVGGQHYGLFKQGVTRELLNIKSIRLKFIDNPKFNNIPLAVYLNAFSDAGYTIDNVYGKNNPLTNRLLVGGGLGLHVVTFYDMVLRLEYSVNREGDRGFYFSGRFPF</sequence>
<evidence type="ECO:0000313" key="5">
    <source>
        <dbReference type="EMBL" id="MFD2066441.1"/>
    </source>
</evidence>
<organism evidence="5 6">
    <name type="scientific">Pontibacter silvestris</name>
    <dbReference type="NCBI Taxonomy" id="2305183"/>
    <lineage>
        <taxon>Bacteria</taxon>
        <taxon>Pseudomonadati</taxon>
        <taxon>Bacteroidota</taxon>
        <taxon>Cytophagia</taxon>
        <taxon>Cytophagales</taxon>
        <taxon>Hymenobacteraceae</taxon>
        <taxon>Pontibacter</taxon>
    </lineage>
</organism>
<dbReference type="EMBL" id="JBHUHV010000019">
    <property type="protein sequence ID" value="MFD2066441.1"/>
    <property type="molecule type" value="Genomic_DNA"/>
</dbReference>
<protein>
    <submittedName>
        <fullName evidence="5">POTRA domain-containing protein</fullName>
    </submittedName>
</protein>
<comment type="subcellular location">
    <subcellularLocation>
        <location evidence="1">Membrane</location>
    </subcellularLocation>
</comment>
<keyword evidence="3" id="KW-0732">Signal</keyword>
<evidence type="ECO:0000256" key="3">
    <source>
        <dbReference type="SAM" id="SignalP"/>
    </source>
</evidence>
<dbReference type="Proteomes" id="UP001597369">
    <property type="component" value="Unassembled WGS sequence"/>
</dbReference>
<feature type="signal peptide" evidence="3">
    <location>
        <begin position="1"/>
        <end position="19"/>
    </location>
</feature>
<keyword evidence="6" id="KW-1185">Reference proteome</keyword>
<gene>
    <name evidence="5" type="ORF">ACFSKU_06050</name>
</gene>
<feature type="chain" id="PRO_5047305626" evidence="3">
    <location>
        <begin position="20"/>
        <end position="461"/>
    </location>
</feature>
<dbReference type="RefSeq" id="WP_229960192.1">
    <property type="nucleotide sequence ID" value="NZ_JAJJWI010000007.1"/>
</dbReference>
<dbReference type="InterPro" id="IPR034746">
    <property type="entry name" value="POTRA"/>
</dbReference>
<dbReference type="Pfam" id="PF07244">
    <property type="entry name" value="POTRA"/>
    <property type="match status" value="1"/>
</dbReference>
<evidence type="ECO:0000313" key="6">
    <source>
        <dbReference type="Proteomes" id="UP001597369"/>
    </source>
</evidence>
<evidence type="ECO:0000256" key="2">
    <source>
        <dbReference type="ARBA" id="ARBA00023136"/>
    </source>
</evidence>
<evidence type="ECO:0000259" key="4">
    <source>
        <dbReference type="PROSITE" id="PS51779"/>
    </source>
</evidence>
<accession>A0ABW4WW88</accession>
<feature type="domain" description="POTRA" evidence="4">
    <location>
        <begin position="27"/>
        <end position="102"/>
    </location>
</feature>
<dbReference type="InterPro" id="IPR010827">
    <property type="entry name" value="BamA/TamA_POTRA"/>
</dbReference>
<comment type="caution">
    <text evidence="5">The sequence shown here is derived from an EMBL/GenBank/DDBJ whole genome shotgun (WGS) entry which is preliminary data.</text>
</comment>
<name>A0ABW4WW88_9BACT</name>
<proteinExistence type="predicted"/>
<evidence type="ECO:0000256" key="1">
    <source>
        <dbReference type="ARBA" id="ARBA00004370"/>
    </source>
</evidence>